<name>A0A9D9DBH9_9GAMM</name>
<protein>
    <submittedName>
        <fullName evidence="2">DUF262 domain-containing protein</fullName>
    </submittedName>
</protein>
<dbReference type="PANTHER" id="PTHR39639">
    <property type="entry name" value="CHROMOSOME 16, WHOLE GENOME SHOTGUN SEQUENCE"/>
    <property type="match status" value="1"/>
</dbReference>
<organism evidence="2 3">
    <name type="scientific">Candidatus Avisuccinivibrio stercorigallinarum</name>
    <dbReference type="NCBI Taxonomy" id="2840704"/>
    <lineage>
        <taxon>Bacteria</taxon>
        <taxon>Pseudomonadati</taxon>
        <taxon>Pseudomonadota</taxon>
        <taxon>Gammaproteobacteria</taxon>
        <taxon>Aeromonadales</taxon>
        <taxon>Succinivibrionaceae</taxon>
        <taxon>Succinivibrionaceae incertae sedis</taxon>
        <taxon>Candidatus Avisuccinivibrio</taxon>
    </lineage>
</organism>
<dbReference type="InterPro" id="IPR004919">
    <property type="entry name" value="GmrSD_N"/>
</dbReference>
<feature type="domain" description="GmrSD restriction endonucleases N-terminal" evidence="1">
    <location>
        <begin position="36"/>
        <end position="133"/>
    </location>
</feature>
<evidence type="ECO:0000313" key="3">
    <source>
        <dbReference type="Proteomes" id="UP000823631"/>
    </source>
</evidence>
<evidence type="ECO:0000259" key="1">
    <source>
        <dbReference type="Pfam" id="PF03235"/>
    </source>
</evidence>
<dbReference type="EMBL" id="JADINH010000196">
    <property type="protein sequence ID" value="MBO8416681.1"/>
    <property type="molecule type" value="Genomic_DNA"/>
</dbReference>
<proteinExistence type="predicted"/>
<comment type="caution">
    <text evidence="2">The sequence shown here is derived from an EMBL/GenBank/DDBJ whole genome shotgun (WGS) entry which is preliminary data.</text>
</comment>
<accession>A0A9D9DBH9</accession>
<evidence type="ECO:0000313" key="2">
    <source>
        <dbReference type="EMBL" id="MBO8416681.1"/>
    </source>
</evidence>
<reference evidence="2" key="2">
    <citation type="journal article" date="2021" name="PeerJ">
        <title>Extensive microbial diversity within the chicken gut microbiome revealed by metagenomics and culture.</title>
        <authorList>
            <person name="Gilroy R."/>
            <person name="Ravi A."/>
            <person name="Getino M."/>
            <person name="Pursley I."/>
            <person name="Horton D.L."/>
            <person name="Alikhan N.F."/>
            <person name="Baker D."/>
            <person name="Gharbi K."/>
            <person name="Hall N."/>
            <person name="Watson M."/>
            <person name="Adriaenssens E.M."/>
            <person name="Foster-Nyarko E."/>
            <person name="Jarju S."/>
            <person name="Secka A."/>
            <person name="Antonio M."/>
            <person name="Oren A."/>
            <person name="Chaudhuri R.R."/>
            <person name="La Ragione R."/>
            <person name="Hildebrand F."/>
            <person name="Pallen M.J."/>
        </authorList>
    </citation>
    <scope>NUCLEOTIDE SEQUENCE</scope>
    <source>
        <strain evidence="2">17213</strain>
    </source>
</reference>
<dbReference type="Proteomes" id="UP000823631">
    <property type="component" value="Unassembled WGS sequence"/>
</dbReference>
<dbReference type="AlphaFoldDB" id="A0A9D9DBH9"/>
<sequence length="343" mass="39791">MEITLKQQEQASIELGRVRSKLSYDLRNYAVDYLVDLFQRNIFYVPDERRRNYSWSAADKNLFIESVFLGIPIAQMFFADSKDGRSEIIDGAQRMLALEEFIAGDFRLSGLKLLPGLNGFTFWDISDFFRNKILHRGVQVVVFSDKTTLEQRKEIVSRLNAPGSDQSNAPELPADYSGQFMDFLQECCRVHLFKQLCPVSELMEQRSERLKLVLRFFAFLNHYQDLEGNVDEFLDGCVKNTVEFEPERMKKEFTAMLKFVEHYFRYGFARNRTAAFVPRTRFDALAVGAALALREKPRLLPLPVDDWLGSAEFLELTKTHACDTAARMRGRINFVRDKLLEQP</sequence>
<dbReference type="PANTHER" id="PTHR39639:SF1">
    <property type="entry name" value="DUF262 DOMAIN-CONTAINING PROTEIN"/>
    <property type="match status" value="1"/>
</dbReference>
<gene>
    <name evidence="2" type="ORF">IAB19_09905</name>
</gene>
<dbReference type="Pfam" id="PF03235">
    <property type="entry name" value="GmrSD_N"/>
    <property type="match status" value="1"/>
</dbReference>
<reference evidence="2" key="1">
    <citation type="submission" date="2020-10" db="EMBL/GenBank/DDBJ databases">
        <authorList>
            <person name="Gilroy R."/>
        </authorList>
    </citation>
    <scope>NUCLEOTIDE SEQUENCE</scope>
    <source>
        <strain evidence="2">17213</strain>
    </source>
</reference>